<evidence type="ECO:0000313" key="11">
    <source>
        <dbReference type="EMBL" id="CRG96251.1"/>
    </source>
</evidence>
<keyword evidence="10" id="KW-0175">Coiled coil</keyword>
<evidence type="ECO:0000256" key="3">
    <source>
        <dbReference type="ARBA" id="ARBA00022692"/>
    </source>
</evidence>
<evidence type="ECO:0000256" key="10">
    <source>
        <dbReference type="SAM" id="Coils"/>
    </source>
</evidence>
<sequence>MIEWRYMKKYKNKIIHSIYLTSKTYIPVRFSSKYINVKNENKIYSKKNFNNILMQNIKITDEKIICEKVYFSKYNLPYVLKIPFSDLRLIDTYNNNHNPTILVRKNVILLRTGFISCIIRFNELWLFDPNNPLVIKAINLIKENFKKKCNLKIEECTDDVKNDDNSEDKRNDEKEDINDLNVKNNFYRYNTNNFFEFLCLDICMQLSLKEYENDIDQINGKIREKIQLQRREENNEINMLTNKLLRDMMKIKNNLQKLSNLLNALRSNIEKILKDDNDMKNMYLTFLHNNYINQLKDHSDLEILLETHLQLTDELYGELENIEEKITHYEELMRLNLDYNRNKFILLNAKISFSTLFCSICSVITSLFGMNLKNFIENNDYAFFIVSIFISGWSIIGIYFTKNINMLLKFFDKYKIK</sequence>
<protein>
    <recommendedName>
        <fullName evidence="9">Magnesium transporter</fullName>
    </recommendedName>
</protein>
<dbReference type="Pfam" id="PF22099">
    <property type="entry name" value="MRS2-like"/>
    <property type="match status" value="1"/>
</dbReference>
<keyword evidence="8 9" id="KW-0472">Membrane</keyword>
<dbReference type="PANTHER" id="PTHR13890">
    <property type="entry name" value="RNA SPLICING PROTEIN MRS2, MITOCHONDRIAL"/>
    <property type="match status" value="1"/>
</dbReference>
<keyword evidence="6 9" id="KW-1133">Transmembrane helix</keyword>
<keyword evidence="9" id="KW-0999">Mitochondrion inner membrane</keyword>
<dbReference type="PANTHER" id="PTHR13890:SF0">
    <property type="entry name" value="MAGNESIUM TRANSPORTER MRS2 HOMOLOG, MITOCHONDRIAL"/>
    <property type="match status" value="1"/>
</dbReference>
<dbReference type="Gene3D" id="1.20.58.340">
    <property type="entry name" value="Magnesium transport protein CorA, transmembrane region"/>
    <property type="match status" value="1"/>
</dbReference>
<keyword evidence="5" id="KW-0809">Transit peptide</keyword>
<evidence type="ECO:0000256" key="5">
    <source>
        <dbReference type="ARBA" id="ARBA00022946"/>
    </source>
</evidence>
<evidence type="ECO:0000256" key="2">
    <source>
        <dbReference type="ARBA" id="ARBA00022448"/>
    </source>
</evidence>
<feature type="transmembrane region" description="Helical" evidence="9">
    <location>
        <begin position="381"/>
        <end position="400"/>
    </location>
</feature>
<dbReference type="SUPFAM" id="SSF144083">
    <property type="entry name" value="Magnesium transport protein CorA, transmembrane region"/>
    <property type="match status" value="1"/>
</dbReference>
<comment type="similarity">
    <text evidence="9">Belongs to the CorA metal ion transporter (MIT) (TC 1.A.35) family.</text>
</comment>
<keyword evidence="7 9" id="KW-0406">Ion transport</keyword>
<dbReference type="RefSeq" id="XP_028529056.1">
    <property type="nucleotide sequence ID" value="XM_028672511.1"/>
</dbReference>
<reference evidence="11" key="1">
    <citation type="submission" date="2015-04" db="EMBL/GenBank/DDBJ databases">
        <authorList>
            <consortium name="Pathogen Informatics"/>
        </authorList>
    </citation>
    <scope>NUCLEOTIDE SEQUENCE [LARGE SCALE GENOMIC DNA]</scope>
    <source>
        <strain evidence="11">8A</strain>
    </source>
</reference>
<dbReference type="GO" id="GO:0005743">
    <property type="term" value="C:mitochondrial inner membrane"/>
    <property type="evidence" value="ECO:0007669"/>
    <property type="project" value="UniProtKB-SubCell"/>
</dbReference>
<gene>
    <name evidence="11" type="ORF">PGAL8A_00346900</name>
</gene>
<evidence type="ECO:0000256" key="1">
    <source>
        <dbReference type="ARBA" id="ARBA00004141"/>
    </source>
</evidence>
<feature type="coiled-coil region" evidence="10">
    <location>
        <begin position="208"/>
        <end position="275"/>
    </location>
</feature>
<evidence type="ECO:0000256" key="9">
    <source>
        <dbReference type="RuleBase" id="RU366042"/>
    </source>
</evidence>
<keyword evidence="4 9" id="KW-0460">Magnesium</keyword>
<organism evidence="11 12">
    <name type="scientific">Plasmodium gallinaceum</name>
    <dbReference type="NCBI Taxonomy" id="5849"/>
    <lineage>
        <taxon>Eukaryota</taxon>
        <taxon>Sar</taxon>
        <taxon>Alveolata</taxon>
        <taxon>Apicomplexa</taxon>
        <taxon>Aconoidasida</taxon>
        <taxon>Haemosporida</taxon>
        <taxon>Plasmodiidae</taxon>
        <taxon>Plasmodium</taxon>
        <taxon>Plasmodium (Haemamoeba)</taxon>
    </lineage>
</organism>
<comment type="caution">
    <text evidence="11">The sequence shown here is derived from an EMBL/GenBank/DDBJ whole genome shotgun (WGS) entry which is preliminary data.</text>
</comment>
<dbReference type="OMA" id="LVRKNMI"/>
<evidence type="ECO:0000256" key="7">
    <source>
        <dbReference type="ARBA" id="ARBA00023065"/>
    </source>
</evidence>
<evidence type="ECO:0000256" key="4">
    <source>
        <dbReference type="ARBA" id="ARBA00022842"/>
    </source>
</evidence>
<dbReference type="GO" id="GO:0015095">
    <property type="term" value="F:magnesium ion transmembrane transporter activity"/>
    <property type="evidence" value="ECO:0007669"/>
    <property type="project" value="TreeGrafter"/>
</dbReference>
<evidence type="ECO:0000256" key="6">
    <source>
        <dbReference type="ARBA" id="ARBA00022989"/>
    </source>
</evidence>
<name>A0A1J1GZ10_PLAGA</name>
<evidence type="ECO:0000256" key="8">
    <source>
        <dbReference type="ARBA" id="ARBA00023136"/>
    </source>
</evidence>
<evidence type="ECO:0000313" key="12">
    <source>
        <dbReference type="Proteomes" id="UP000220797"/>
    </source>
</evidence>
<dbReference type="CDD" id="cd12823">
    <property type="entry name" value="Mrs2_Mfm1p-like"/>
    <property type="match status" value="1"/>
</dbReference>
<dbReference type="InterPro" id="IPR045863">
    <property type="entry name" value="CorA_TM1_TM2"/>
</dbReference>
<accession>A0A1J1GZ10</accession>
<dbReference type="EMBL" id="CVMV01000059">
    <property type="protein sequence ID" value="CRG96251.1"/>
    <property type="molecule type" value="Genomic_DNA"/>
</dbReference>
<comment type="subcellular location">
    <subcellularLocation>
        <location evidence="1">Membrane</location>
        <topology evidence="1">Multi-pass membrane protein</topology>
    </subcellularLocation>
    <subcellularLocation>
        <location evidence="9">Mitochondrion inner membrane</location>
        <topology evidence="9">Multi-pass membrane protein</topology>
    </subcellularLocation>
</comment>
<dbReference type="Proteomes" id="UP000220797">
    <property type="component" value="Unassembled WGS sequence"/>
</dbReference>
<dbReference type="OrthoDB" id="10251508at2759"/>
<feature type="transmembrane region" description="Helical" evidence="9">
    <location>
        <begin position="344"/>
        <end position="369"/>
    </location>
</feature>
<dbReference type="AlphaFoldDB" id="A0A1J1GZ10"/>
<keyword evidence="3 9" id="KW-0812">Transmembrane</keyword>
<dbReference type="VEuPathDB" id="PlasmoDB:PGAL8A_00346900"/>
<keyword evidence="12" id="KW-1185">Reference proteome</keyword>
<dbReference type="GeneID" id="39731999"/>
<dbReference type="Gene3D" id="2.40.128.330">
    <property type="match status" value="1"/>
</dbReference>
<keyword evidence="2 9" id="KW-0813">Transport</keyword>
<proteinExistence type="inferred from homology"/>
<dbReference type="InterPro" id="IPR039204">
    <property type="entry name" value="MRS2-like"/>
</dbReference>
<keyword evidence="9" id="KW-0496">Mitochondrion</keyword>